<feature type="chain" id="PRO_5042032041" evidence="1">
    <location>
        <begin position="23"/>
        <end position="170"/>
    </location>
</feature>
<dbReference type="Proteomes" id="UP001056132">
    <property type="component" value="Chromosome 1"/>
</dbReference>
<evidence type="ECO:0000313" key="2">
    <source>
        <dbReference type="EMBL" id="TSP11353.1"/>
    </source>
</evidence>
<sequence length="170" mass="17770">MPISHRLTCLLIAVSLAPAAGAQPMGAGRGNNMADSVVSRLVAWRARTDQPVALAALTAFDWDSFSVVRAPAGDSMANCSREGLVPCGPELHPPPGAQVQVLRFDRAGQQVYQERIMVPSGNFADPLPSAVSRARATLVTCADGGGPPLWCLQSGAQPGVPSDLRWLDGS</sequence>
<reference evidence="2 4" key="1">
    <citation type="submission" date="2019-05" db="EMBL/GenBank/DDBJ databases">
        <title>Whole genome sequence analysis of Cupriavidus campinensis S14E4C strain.</title>
        <authorList>
            <person name="Abbaszade G."/>
            <person name="Szabo A."/>
            <person name="Toumi M."/>
            <person name="Toth E."/>
        </authorList>
    </citation>
    <scope>NUCLEOTIDE SEQUENCE [LARGE SCALE GENOMIC DNA]</scope>
    <source>
        <strain evidence="2 4">S14E4C</strain>
    </source>
</reference>
<dbReference type="EMBL" id="CP097330">
    <property type="protein sequence ID" value="URF03154.1"/>
    <property type="molecule type" value="Genomic_DNA"/>
</dbReference>
<dbReference type="KEGG" id="ccam:M5D45_11420"/>
<reference evidence="3" key="2">
    <citation type="journal article" date="2022" name="Microbiol. Resour. Announc.">
        <title>Genome Sequence of Cupriavidus campinensis Strain G5, a Member of a Bacterial Consortium Capable of Polyethylene Degradation.</title>
        <authorList>
            <person name="Schneider B."/>
            <person name="Pfeiffer F."/>
            <person name="Dyall-Smith M."/>
            <person name="Kunte H.J."/>
        </authorList>
    </citation>
    <scope>NUCLEOTIDE SEQUENCE</scope>
    <source>
        <strain evidence="3">G5</strain>
    </source>
</reference>
<gene>
    <name evidence="2" type="ORF">FGG12_17065</name>
    <name evidence="3" type="ORF">M5D45_11420</name>
</gene>
<dbReference type="RefSeq" id="WP_144199370.1">
    <property type="nucleotide sequence ID" value="NZ_CAJPVH010000057.1"/>
</dbReference>
<reference evidence="3" key="3">
    <citation type="submission" date="2022-05" db="EMBL/GenBank/DDBJ databases">
        <authorList>
            <person name="Kunte H.-J."/>
        </authorList>
    </citation>
    <scope>NUCLEOTIDE SEQUENCE</scope>
    <source>
        <strain evidence="3">G5</strain>
    </source>
</reference>
<dbReference type="Proteomes" id="UP000318943">
    <property type="component" value="Unassembled WGS sequence"/>
</dbReference>
<feature type="signal peptide" evidence="1">
    <location>
        <begin position="1"/>
        <end position="22"/>
    </location>
</feature>
<proteinExistence type="predicted"/>
<keyword evidence="4" id="KW-1185">Reference proteome</keyword>
<dbReference type="AlphaFoldDB" id="A0AAE9HVZ6"/>
<evidence type="ECO:0000313" key="5">
    <source>
        <dbReference type="Proteomes" id="UP001056132"/>
    </source>
</evidence>
<evidence type="ECO:0000256" key="1">
    <source>
        <dbReference type="SAM" id="SignalP"/>
    </source>
</evidence>
<accession>A0AAE9HVZ6</accession>
<dbReference type="EMBL" id="VCIZ01000010">
    <property type="protein sequence ID" value="TSP11353.1"/>
    <property type="molecule type" value="Genomic_DNA"/>
</dbReference>
<organism evidence="3 5">
    <name type="scientific">Cupriavidus campinensis</name>
    <dbReference type="NCBI Taxonomy" id="151783"/>
    <lineage>
        <taxon>Bacteria</taxon>
        <taxon>Pseudomonadati</taxon>
        <taxon>Pseudomonadota</taxon>
        <taxon>Betaproteobacteria</taxon>
        <taxon>Burkholderiales</taxon>
        <taxon>Burkholderiaceae</taxon>
        <taxon>Cupriavidus</taxon>
    </lineage>
</organism>
<keyword evidence="1" id="KW-0732">Signal</keyword>
<evidence type="ECO:0000313" key="3">
    <source>
        <dbReference type="EMBL" id="URF03154.1"/>
    </source>
</evidence>
<evidence type="ECO:0000313" key="4">
    <source>
        <dbReference type="Proteomes" id="UP000318943"/>
    </source>
</evidence>
<protein>
    <submittedName>
        <fullName evidence="3">Uncharacterized protein</fullName>
    </submittedName>
</protein>
<name>A0AAE9HVZ6_9BURK</name>